<reference evidence="3" key="1">
    <citation type="submission" date="2016-08" db="EMBL/GenBank/DDBJ databases">
        <authorList>
            <person name="Tokovenko B."/>
            <person name="Kalinowski J."/>
        </authorList>
    </citation>
    <scope>NUCLEOTIDE SEQUENCE [LARGE SCALE GENOMIC DNA]</scope>
    <source>
        <strain evidence="3">UTMC102</strain>
    </source>
</reference>
<keyword evidence="2" id="KW-0032">Aminotransferase</keyword>
<proteinExistence type="predicted"/>
<dbReference type="InterPro" id="IPR015424">
    <property type="entry name" value="PyrdxlP-dep_Trfase"/>
</dbReference>
<dbReference type="AlphaFoldDB" id="A0A1V3BZS0"/>
<dbReference type="Proteomes" id="UP000189004">
    <property type="component" value="Unassembled WGS sequence"/>
</dbReference>
<name>A0A1V3BZS0_9ACTN</name>
<dbReference type="RefSeq" id="WP_077690444.1">
    <property type="nucleotide sequence ID" value="NZ_MCOK01000001.1"/>
</dbReference>
<dbReference type="Pfam" id="PF00266">
    <property type="entry name" value="Aminotran_5"/>
    <property type="match status" value="1"/>
</dbReference>
<keyword evidence="3" id="KW-1185">Reference proteome</keyword>
<feature type="domain" description="Aminotransferase class V" evidence="1">
    <location>
        <begin position="89"/>
        <end position="296"/>
    </location>
</feature>
<dbReference type="EMBL" id="MCOK01000001">
    <property type="protein sequence ID" value="OOC54051.1"/>
    <property type="molecule type" value="Genomic_DNA"/>
</dbReference>
<dbReference type="InterPro" id="IPR015421">
    <property type="entry name" value="PyrdxlP-dep_Trfase_major"/>
</dbReference>
<comment type="caution">
    <text evidence="2">The sequence shown here is derived from an EMBL/GenBank/DDBJ whole genome shotgun (WGS) entry which is preliminary data.</text>
</comment>
<evidence type="ECO:0000313" key="2">
    <source>
        <dbReference type="EMBL" id="OOC54051.1"/>
    </source>
</evidence>
<evidence type="ECO:0000259" key="1">
    <source>
        <dbReference type="Pfam" id="PF00266"/>
    </source>
</evidence>
<dbReference type="GO" id="GO:0008483">
    <property type="term" value="F:transaminase activity"/>
    <property type="evidence" value="ECO:0007669"/>
    <property type="project" value="UniProtKB-KW"/>
</dbReference>
<dbReference type="Gene3D" id="3.90.1150.10">
    <property type="entry name" value="Aspartate Aminotransferase, domain 1"/>
    <property type="match status" value="1"/>
</dbReference>
<organism evidence="2 3">
    <name type="scientific">Nocardiopsis sinuspersici</name>
    <dbReference type="NCBI Taxonomy" id="501010"/>
    <lineage>
        <taxon>Bacteria</taxon>
        <taxon>Bacillati</taxon>
        <taxon>Actinomycetota</taxon>
        <taxon>Actinomycetes</taxon>
        <taxon>Streptosporangiales</taxon>
        <taxon>Nocardiopsidaceae</taxon>
        <taxon>Nocardiopsis</taxon>
    </lineage>
</organism>
<sequence>MDDSSRARLRSARQQFSAENTYLNTATHGLTPHRTLRALERHTREVAAGRFSPADTDPAIERVRAAYARVSGVSADRVAIGSHVAQLVGTVAAGLAPGSEVLLAREEFTSVVFPFLNRQKDGVRVREVPLEHLPEEVGPGTSLVAVSAVQSADGVLAPLHDLTRACADHGARLLVDTTQSTGWLPLDADRIDYTVCSTFKWLLGTRGAALLTGTAEALAALDPLAANWYAGGDRWESLYGGPLRLAERARRLDLPPVWSAWIALEESLALLEEVGIATVGEHDAALGDRFREAMDMEPAGSAIVSLPVSEDAMERVAREGITTAVRDGRLRAAFHLYNDESDVDRLVKALRG</sequence>
<dbReference type="PANTHER" id="PTHR43586:SF21">
    <property type="entry name" value="PYRIDOXAL PHOSPHATE (PLP)-DEPENDENT ASPARTATE AMINOTRANSFERASE SUPERFAMILY"/>
    <property type="match status" value="1"/>
</dbReference>
<dbReference type="InterPro" id="IPR000192">
    <property type="entry name" value="Aminotrans_V_dom"/>
</dbReference>
<dbReference type="STRING" id="501010.NOSIN_09740"/>
<accession>A0A1V3BZS0</accession>
<evidence type="ECO:0000313" key="3">
    <source>
        <dbReference type="Proteomes" id="UP000189004"/>
    </source>
</evidence>
<dbReference type="PANTHER" id="PTHR43586">
    <property type="entry name" value="CYSTEINE DESULFURASE"/>
    <property type="match status" value="1"/>
</dbReference>
<keyword evidence="2" id="KW-0808">Transferase</keyword>
<dbReference type="SUPFAM" id="SSF53383">
    <property type="entry name" value="PLP-dependent transferases"/>
    <property type="match status" value="1"/>
</dbReference>
<dbReference type="OrthoDB" id="250246at2"/>
<gene>
    <name evidence="2" type="ORF">NOSIN_09740</name>
</gene>
<protein>
    <submittedName>
        <fullName evidence="2">Class V aminotransferase</fullName>
    </submittedName>
</protein>
<dbReference type="InterPro" id="IPR015422">
    <property type="entry name" value="PyrdxlP-dep_Trfase_small"/>
</dbReference>
<dbReference type="Gene3D" id="3.40.640.10">
    <property type="entry name" value="Type I PLP-dependent aspartate aminotransferase-like (Major domain)"/>
    <property type="match status" value="1"/>
</dbReference>